<dbReference type="FunFam" id="1.20.58.110:FF:000001">
    <property type="entry name" value="30S ribosomal protein S20"/>
    <property type="match status" value="1"/>
</dbReference>
<proteinExistence type="inferred from homology"/>
<dbReference type="SUPFAM" id="SSF46992">
    <property type="entry name" value="Ribosomal protein S20"/>
    <property type="match status" value="1"/>
</dbReference>
<dbReference type="HOGENOM" id="CLU_160655_1_0_0"/>
<dbReference type="HAMAP" id="MF_00500">
    <property type="entry name" value="Ribosomal_bS20"/>
    <property type="match status" value="1"/>
</dbReference>
<dbReference type="OrthoDB" id="289707at2"/>
<feature type="compositionally biased region" description="Basic residues" evidence="9">
    <location>
        <begin position="1"/>
        <end position="11"/>
    </location>
</feature>
<keyword evidence="4 8" id="KW-0694">RNA-binding</keyword>
<evidence type="ECO:0000313" key="10">
    <source>
        <dbReference type="EMBL" id="EAQ80960.1"/>
    </source>
</evidence>
<dbReference type="GO" id="GO:0003735">
    <property type="term" value="F:structural constituent of ribosome"/>
    <property type="evidence" value="ECO:0007669"/>
    <property type="project" value="InterPro"/>
</dbReference>
<dbReference type="GO" id="GO:0006412">
    <property type="term" value="P:translation"/>
    <property type="evidence" value="ECO:0007669"/>
    <property type="project" value="UniProtKB-UniRule"/>
</dbReference>
<evidence type="ECO:0000256" key="8">
    <source>
        <dbReference type="HAMAP-Rule" id="MF_00500"/>
    </source>
</evidence>
<dbReference type="InterPro" id="IPR036510">
    <property type="entry name" value="Ribosomal_bS20_sf"/>
</dbReference>
<evidence type="ECO:0000313" key="11">
    <source>
        <dbReference type="Proteomes" id="UP000004358"/>
    </source>
</evidence>
<feature type="region of interest" description="Disordered" evidence="9">
    <location>
        <begin position="1"/>
        <end position="29"/>
    </location>
</feature>
<evidence type="ECO:0000256" key="9">
    <source>
        <dbReference type="SAM" id="MobiDB-lite"/>
    </source>
</evidence>
<dbReference type="GO" id="GO:0015935">
    <property type="term" value="C:small ribosomal subunit"/>
    <property type="evidence" value="ECO:0007669"/>
    <property type="project" value="TreeGrafter"/>
</dbReference>
<keyword evidence="6 8" id="KW-0687">Ribonucleoprotein</keyword>
<dbReference type="InterPro" id="IPR002583">
    <property type="entry name" value="Ribosomal_bS20"/>
</dbReference>
<evidence type="ECO:0000256" key="4">
    <source>
        <dbReference type="ARBA" id="ARBA00022884"/>
    </source>
</evidence>
<gene>
    <name evidence="8" type="primary">rpsT</name>
    <name evidence="10" type="ORF">DSM3645_20352</name>
</gene>
<dbReference type="PANTHER" id="PTHR33398">
    <property type="entry name" value="30S RIBOSOMAL PROTEIN S20"/>
    <property type="match status" value="1"/>
</dbReference>
<dbReference type="STRING" id="314230.DSM3645_20352"/>
<dbReference type="RefSeq" id="WP_002651967.1">
    <property type="nucleotide sequence ID" value="NZ_CH672376.1"/>
</dbReference>
<evidence type="ECO:0000256" key="2">
    <source>
        <dbReference type="ARBA" id="ARBA00007634"/>
    </source>
</evidence>
<dbReference type="EMBL" id="AANZ01000006">
    <property type="protein sequence ID" value="EAQ80960.1"/>
    <property type="molecule type" value="Genomic_DNA"/>
</dbReference>
<comment type="caution">
    <text evidence="10">The sequence shown here is derived from an EMBL/GenBank/DDBJ whole genome shotgun (WGS) entry which is preliminary data.</text>
</comment>
<dbReference type="GO" id="GO:0070181">
    <property type="term" value="F:small ribosomal subunit rRNA binding"/>
    <property type="evidence" value="ECO:0007669"/>
    <property type="project" value="TreeGrafter"/>
</dbReference>
<reference evidence="10 11" key="1">
    <citation type="submission" date="2006-02" db="EMBL/GenBank/DDBJ databases">
        <authorList>
            <person name="Amann R."/>
            <person name="Ferriera S."/>
            <person name="Johnson J."/>
            <person name="Kravitz S."/>
            <person name="Halpern A."/>
            <person name="Remington K."/>
            <person name="Beeson K."/>
            <person name="Tran B."/>
            <person name="Rogers Y.-H."/>
            <person name="Friedman R."/>
            <person name="Venter J.C."/>
        </authorList>
    </citation>
    <scope>NUCLEOTIDE SEQUENCE [LARGE SCALE GENOMIC DNA]</scope>
    <source>
        <strain evidence="10 11">DSM 3645</strain>
    </source>
</reference>
<dbReference type="Pfam" id="PF01649">
    <property type="entry name" value="Ribosomal_S20p"/>
    <property type="match status" value="1"/>
</dbReference>
<accession>A3ZQM2</accession>
<dbReference type="NCBIfam" id="TIGR00029">
    <property type="entry name" value="S20"/>
    <property type="match status" value="1"/>
</dbReference>
<evidence type="ECO:0000256" key="1">
    <source>
        <dbReference type="ARBA" id="ARBA00003134"/>
    </source>
</evidence>
<evidence type="ECO:0000256" key="7">
    <source>
        <dbReference type="ARBA" id="ARBA00035136"/>
    </source>
</evidence>
<dbReference type="GO" id="GO:0005829">
    <property type="term" value="C:cytosol"/>
    <property type="evidence" value="ECO:0007669"/>
    <property type="project" value="TreeGrafter"/>
</dbReference>
<evidence type="ECO:0000256" key="6">
    <source>
        <dbReference type="ARBA" id="ARBA00023274"/>
    </source>
</evidence>
<evidence type="ECO:0000256" key="5">
    <source>
        <dbReference type="ARBA" id="ARBA00022980"/>
    </source>
</evidence>
<evidence type="ECO:0000256" key="3">
    <source>
        <dbReference type="ARBA" id="ARBA00022730"/>
    </source>
</evidence>
<organism evidence="10 11">
    <name type="scientific">Blastopirellula marina DSM 3645</name>
    <dbReference type="NCBI Taxonomy" id="314230"/>
    <lineage>
        <taxon>Bacteria</taxon>
        <taxon>Pseudomonadati</taxon>
        <taxon>Planctomycetota</taxon>
        <taxon>Planctomycetia</taxon>
        <taxon>Pirellulales</taxon>
        <taxon>Pirellulaceae</taxon>
        <taxon>Blastopirellula</taxon>
    </lineage>
</organism>
<comment type="similarity">
    <text evidence="2 8">Belongs to the bacterial ribosomal protein bS20 family.</text>
</comment>
<dbReference type="PANTHER" id="PTHR33398:SF1">
    <property type="entry name" value="SMALL RIBOSOMAL SUBUNIT PROTEIN BS20C"/>
    <property type="match status" value="1"/>
</dbReference>
<keyword evidence="3 8" id="KW-0699">rRNA-binding</keyword>
<dbReference type="Proteomes" id="UP000004358">
    <property type="component" value="Unassembled WGS sequence"/>
</dbReference>
<protein>
    <recommendedName>
        <fullName evidence="7 8">Small ribosomal subunit protein bS20</fullName>
    </recommendedName>
</protein>
<dbReference type="Gene3D" id="1.20.58.110">
    <property type="entry name" value="Ribosomal protein S20"/>
    <property type="match status" value="1"/>
</dbReference>
<comment type="function">
    <text evidence="1 8">Binds directly to 16S ribosomal RNA.</text>
</comment>
<keyword evidence="5 8" id="KW-0689">Ribosomal protein</keyword>
<sequence>MPNTKSAKKRLRQNEVRRARNKAVKSALRNQVRKVRTAITTGDAAVIDTEMKGAVKRLDKAAAAGIIHANAAARLKSRLNAASKAAKAAQA</sequence>
<dbReference type="eggNOG" id="COG0268">
    <property type="taxonomic scope" value="Bacteria"/>
</dbReference>
<dbReference type="AlphaFoldDB" id="A3ZQM2"/>
<name>A3ZQM2_9BACT</name>